<comment type="caution">
    <text evidence="1">The sequence shown here is derived from an EMBL/GenBank/DDBJ whole genome shotgun (WGS) entry which is preliminary data.</text>
</comment>
<dbReference type="Proteomes" id="UP001157502">
    <property type="component" value="Chromosome 12"/>
</dbReference>
<sequence>MTDLHQAHLPNQPPHHCHRMGIPYFLKRTLSACYDLGQLSAVAPVLQISRPTLYKFMRQYNIRHTKYCEISDEELDATISDIKAEHPHVEEVMLNGHLRARDMVVQRHHLRDSEKG</sequence>
<proteinExistence type="predicted"/>
<dbReference type="EMBL" id="CM055739">
    <property type="protein sequence ID" value="KAJ8004339.1"/>
    <property type="molecule type" value="Genomic_DNA"/>
</dbReference>
<evidence type="ECO:0000313" key="2">
    <source>
        <dbReference type="Proteomes" id="UP001157502"/>
    </source>
</evidence>
<reference evidence="1" key="1">
    <citation type="submission" date="2021-05" db="EMBL/GenBank/DDBJ databases">
        <authorList>
            <person name="Pan Q."/>
            <person name="Jouanno E."/>
            <person name="Zahm M."/>
            <person name="Klopp C."/>
            <person name="Cabau C."/>
            <person name="Louis A."/>
            <person name="Berthelot C."/>
            <person name="Parey E."/>
            <person name="Roest Crollius H."/>
            <person name="Montfort J."/>
            <person name="Robinson-Rechavi M."/>
            <person name="Bouchez O."/>
            <person name="Lampietro C."/>
            <person name="Lopez Roques C."/>
            <person name="Donnadieu C."/>
            <person name="Postlethwait J."/>
            <person name="Bobe J."/>
            <person name="Dillon D."/>
            <person name="Chandos A."/>
            <person name="von Hippel F."/>
            <person name="Guiguen Y."/>
        </authorList>
    </citation>
    <scope>NUCLEOTIDE SEQUENCE</scope>
    <source>
        <strain evidence="1">YG-Jan2019</strain>
    </source>
</reference>
<name>A0ACC2GKX2_DALPE</name>
<gene>
    <name evidence="1" type="ORF">DPEC_G00158150</name>
</gene>
<organism evidence="1 2">
    <name type="scientific">Dallia pectoralis</name>
    <name type="common">Alaska blackfish</name>
    <dbReference type="NCBI Taxonomy" id="75939"/>
    <lineage>
        <taxon>Eukaryota</taxon>
        <taxon>Metazoa</taxon>
        <taxon>Chordata</taxon>
        <taxon>Craniata</taxon>
        <taxon>Vertebrata</taxon>
        <taxon>Euteleostomi</taxon>
        <taxon>Actinopterygii</taxon>
        <taxon>Neopterygii</taxon>
        <taxon>Teleostei</taxon>
        <taxon>Protacanthopterygii</taxon>
        <taxon>Esociformes</taxon>
        <taxon>Umbridae</taxon>
        <taxon>Dallia</taxon>
    </lineage>
</organism>
<evidence type="ECO:0000313" key="1">
    <source>
        <dbReference type="EMBL" id="KAJ8004339.1"/>
    </source>
</evidence>
<feature type="non-terminal residue" evidence="1">
    <location>
        <position position="116"/>
    </location>
</feature>
<protein>
    <submittedName>
        <fullName evidence="1">Uncharacterized protein</fullName>
    </submittedName>
</protein>
<keyword evidence="2" id="KW-1185">Reference proteome</keyword>
<accession>A0ACC2GKX2</accession>